<keyword evidence="1" id="KW-0812">Transmembrane</keyword>
<evidence type="ECO:0000313" key="2">
    <source>
        <dbReference type="EMBL" id="KXT71608.1"/>
    </source>
</evidence>
<evidence type="ECO:0000313" key="3">
    <source>
        <dbReference type="Proteomes" id="UP000070096"/>
    </source>
</evidence>
<dbReference type="PATRIC" id="fig|1302.21.peg.1276"/>
<reference evidence="2 3" key="1">
    <citation type="submission" date="2016-01" db="EMBL/GenBank/DDBJ databases">
        <title>Highly variable Streptococcus oralis are common among viridans streptococci isolated from primates.</title>
        <authorList>
            <person name="Denapaite D."/>
            <person name="Rieger M."/>
            <person name="Koendgen S."/>
            <person name="Brueckner R."/>
            <person name="Ochigava I."/>
            <person name="Kappeler P."/>
            <person name="Maetz-Rensing K."/>
            <person name="Leendertz F."/>
            <person name="Hakenbeck R."/>
        </authorList>
    </citation>
    <scope>NUCLEOTIDE SEQUENCE [LARGE SCALE GENOMIC DNA]</scope>
    <source>
        <strain evidence="2 3">DD07</strain>
    </source>
</reference>
<dbReference type="AlphaFoldDB" id="A0A139N6E6"/>
<gene>
    <name evidence="2" type="ORF">SGODD07_01139</name>
</gene>
<evidence type="ECO:0000256" key="1">
    <source>
        <dbReference type="SAM" id="Phobius"/>
    </source>
</evidence>
<accession>A0A139N6E6</accession>
<keyword evidence="1" id="KW-0472">Membrane</keyword>
<proteinExistence type="predicted"/>
<keyword evidence="1" id="KW-1133">Transmembrane helix</keyword>
<comment type="caution">
    <text evidence="2">The sequence shown here is derived from an EMBL/GenBank/DDBJ whole genome shotgun (WGS) entry which is preliminary data.</text>
</comment>
<name>A0A139N6E6_STRGN</name>
<organism evidence="2 3">
    <name type="scientific">Streptococcus gordonii</name>
    <dbReference type="NCBI Taxonomy" id="1302"/>
    <lineage>
        <taxon>Bacteria</taxon>
        <taxon>Bacillati</taxon>
        <taxon>Bacillota</taxon>
        <taxon>Bacilli</taxon>
        <taxon>Lactobacillales</taxon>
        <taxon>Streptococcaceae</taxon>
        <taxon>Streptococcus</taxon>
    </lineage>
</organism>
<dbReference type="Proteomes" id="UP000070096">
    <property type="component" value="Unassembled WGS sequence"/>
</dbReference>
<dbReference type="EMBL" id="LQRC01000171">
    <property type="protein sequence ID" value="KXT71608.1"/>
    <property type="molecule type" value="Genomic_DNA"/>
</dbReference>
<sequence length="40" mass="4458">MNGLKDFSKIVNNYKALIVLIIAGKVLISRAFPQVVKSLR</sequence>
<feature type="transmembrane region" description="Helical" evidence="1">
    <location>
        <begin position="14"/>
        <end position="32"/>
    </location>
</feature>
<protein>
    <submittedName>
        <fullName evidence="2">Uncharacterized protein</fullName>
    </submittedName>
</protein>